<evidence type="ECO:0000256" key="1">
    <source>
        <dbReference type="SAM" id="Phobius"/>
    </source>
</evidence>
<keyword evidence="4" id="KW-1185">Reference proteome</keyword>
<evidence type="ECO:0000313" key="3">
    <source>
        <dbReference type="EMBL" id="MDU0339952.1"/>
    </source>
</evidence>
<dbReference type="InterPro" id="IPR036938">
    <property type="entry name" value="PAP2/HPO_sf"/>
</dbReference>
<feature type="transmembrane region" description="Helical" evidence="1">
    <location>
        <begin position="158"/>
        <end position="185"/>
    </location>
</feature>
<dbReference type="RefSeq" id="WP_316017832.1">
    <property type="nucleotide sequence ID" value="NZ_JAWDID010000009.1"/>
</dbReference>
<feature type="transmembrane region" description="Helical" evidence="1">
    <location>
        <begin position="32"/>
        <end position="53"/>
    </location>
</feature>
<gene>
    <name evidence="3" type="ORF">RKE40_08670</name>
</gene>
<name>A0ABU3S5A2_9HYPH</name>
<feature type="transmembrane region" description="Helical" evidence="1">
    <location>
        <begin position="7"/>
        <end position="26"/>
    </location>
</feature>
<keyword evidence="1" id="KW-1133">Transmembrane helix</keyword>
<dbReference type="SUPFAM" id="SSF48317">
    <property type="entry name" value="Acid phosphatase/Vanadium-dependent haloperoxidase"/>
    <property type="match status" value="1"/>
</dbReference>
<dbReference type="Proteomes" id="UP001254257">
    <property type="component" value="Unassembled WGS sequence"/>
</dbReference>
<dbReference type="Gene3D" id="1.20.144.10">
    <property type="entry name" value="Phosphatidic acid phosphatase type 2/haloperoxidase"/>
    <property type="match status" value="1"/>
</dbReference>
<evidence type="ECO:0000313" key="4">
    <source>
        <dbReference type="Proteomes" id="UP001254257"/>
    </source>
</evidence>
<evidence type="ECO:0000259" key="2">
    <source>
        <dbReference type="Pfam" id="PF14378"/>
    </source>
</evidence>
<keyword evidence="1" id="KW-0812">Transmembrane</keyword>
<accession>A0ABU3S5A2</accession>
<feature type="transmembrane region" description="Helical" evidence="1">
    <location>
        <begin position="65"/>
        <end position="86"/>
    </location>
</feature>
<protein>
    <submittedName>
        <fullName evidence="3">Phosphatase PAP2 family protein</fullName>
    </submittedName>
</protein>
<feature type="transmembrane region" description="Helical" evidence="1">
    <location>
        <begin position="121"/>
        <end position="146"/>
    </location>
</feature>
<dbReference type="Pfam" id="PF14378">
    <property type="entry name" value="PAP2_3"/>
    <property type="match status" value="1"/>
</dbReference>
<comment type="caution">
    <text evidence="3">The sequence shown here is derived from an EMBL/GenBank/DDBJ whole genome shotgun (WGS) entry which is preliminary data.</text>
</comment>
<keyword evidence="1" id="KW-0472">Membrane</keyword>
<proteinExistence type="predicted"/>
<feature type="domain" description="Inositolphosphotransferase Aur1/Ipt1" evidence="2">
    <location>
        <begin position="97"/>
        <end position="286"/>
    </location>
</feature>
<sequence>MSIRASIASWTLIFGVLLVSLAWLPFTNVSIVPLSLIGPFAAGIACALLAGYYRTYRAETKLADALDCMGQVMAFMIAGVLLSYLASTLNFPEQDAAFYALDRSLGLDWLAYLKAVDARPWLGTILGLAYASILPQIIILVIVLAFSGRGDAARVMVLAMMLAALISIAISAVLPAVAMFVHLGLTPADYPNLNPGAAFVHVADIKALRSGAPFLVDLSRTEGIITFPSYHAAIALLMLLAGWAHPWLRWPFLVLNLLMIASTPIDGGHYFVDVFAGLAIALLCHVAARRFLAASSFKPATRPAEISPVLAGSQPG</sequence>
<reference evidence="3 4" key="1">
    <citation type="submission" date="2023-09" db="EMBL/GenBank/DDBJ databases">
        <title>Whole genome shotgun sequencing (WGS) of Bosea sp. ZW T0_25, isolated from stored onions (Allium cepa).</title>
        <authorList>
            <person name="Stoll D.A."/>
            <person name="Huch M."/>
        </authorList>
    </citation>
    <scope>NUCLEOTIDE SEQUENCE [LARGE SCALE GENOMIC DNA]</scope>
    <source>
        <strain evidence="3 4">ZW T0_25</strain>
    </source>
</reference>
<organism evidence="3 4">
    <name type="scientific">Bosea rubneri</name>
    <dbReference type="NCBI Taxonomy" id="3075434"/>
    <lineage>
        <taxon>Bacteria</taxon>
        <taxon>Pseudomonadati</taxon>
        <taxon>Pseudomonadota</taxon>
        <taxon>Alphaproteobacteria</taxon>
        <taxon>Hyphomicrobiales</taxon>
        <taxon>Boseaceae</taxon>
        <taxon>Bosea</taxon>
    </lineage>
</organism>
<feature type="transmembrane region" description="Helical" evidence="1">
    <location>
        <begin position="268"/>
        <end position="288"/>
    </location>
</feature>
<dbReference type="InterPro" id="IPR026841">
    <property type="entry name" value="Aur1/Ipt1"/>
</dbReference>
<feature type="transmembrane region" description="Helical" evidence="1">
    <location>
        <begin position="230"/>
        <end position="248"/>
    </location>
</feature>
<dbReference type="EMBL" id="JAWDID010000009">
    <property type="protein sequence ID" value="MDU0339952.1"/>
    <property type="molecule type" value="Genomic_DNA"/>
</dbReference>